<dbReference type="OrthoDB" id="3535154at2"/>
<reference evidence="2 3" key="1">
    <citation type="submission" date="2016-10" db="EMBL/GenBank/DDBJ databases">
        <authorList>
            <person name="de Groot N.N."/>
        </authorList>
    </citation>
    <scope>NUCLEOTIDE SEQUENCE [LARGE SCALE GENOMIC DNA]</scope>
    <source>
        <strain evidence="2 3">CPCC 201354</strain>
    </source>
</reference>
<dbReference type="Proteomes" id="UP000198923">
    <property type="component" value="Unassembled WGS sequence"/>
</dbReference>
<feature type="region of interest" description="Disordered" evidence="1">
    <location>
        <begin position="151"/>
        <end position="170"/>
    </location>
</feature>
<dbReference type="RefSeq" id="WP_093172133.1">
    <property type="nucleotide sequence ID" value="NZ_FNCN01000020.1"/>
</dbReference>
<accession>A0A1G8EBR1</accession>
<evidence type="ECO:0000256" key="1">
    <source>
        <dbReference type="SAM" id="MobiDB-lite"/>
    </source>
</evidence>
<sequence length="204" mass="21596">MADWPVIPERVAARAGLPLPLAPAQRAAIEEAVTDALAQAAAELGKLPTPETITETGVRPGPRGGWQLSYDPVIAVESAAPESGQDGHPTGLYTVTYRAGLDPATDRVYGQALSRFVAAAAAASPMVRRLAQNVPGARLVRQVNVEGQGITYEDTPTSSSGSGGAGAAPTVDSLKRWKRRGAYQQPGIAPHPMEGWWLREEPWR</sequence>
<dbReference type="STRING" id="504805.SAMN05421505_12022"/>
<name>A0A1G8EBR1_9ACTN</name>
<keyword evidence="3" id="KW-1185">Reference proteome</keyword>
<evidence type="ECO:0000313" key="2">
    <source>
        <dbReference type="EMBL" id="SDH67149.1"/>
    </source>
</evidence>
<protein>
    <submittedName>
        <fullName evidence="2">Uncharacterized protein</fullName>
    </submittedName>
</protein>
<dbReference type="AlphaFoldDB" id="A0A1G8EBR1"/>
<dbReference type="EMBL" id="FNCN01000020">
    <property type="protein sequence ID" value="SDH67149.1"/>
    <property type="molecule type" value="Genomic_DNA"/>
</dbReference>
<evidence type="ECO:0000313" key="3">
    <source>
        <dbReference type="Proteomes" id="UP000198923"/>
    </source>
</evidence>
<proteinExistence type="predicted"/>
<gene>
    <name evidence="2" type="ORF">SAMN05421505_12022</name>
</gene>
<organism evidence="2 3">
    <name type="scientific">Sinosporangium album</name>
    <dbReference type="NCBI Taxonomy" id="504805"/>
    <lineage>
        <taxon>Bacteria</taxon>
        <taxon>Bacillati</taxon>
        <taxon>Actinomycetota</taxon>
        <taxon>Actinomycetes</taxon>
        <taxon>Streptosporangiales</taxon>
        <taxon>Streptosporangiaceae</taxon>
        <taxon>Sinosporangium</taxon>
    </lineage>
</organism>